<keyword evidence="5" id="KW-1185">Reference proteome</keyword>
<evidence type="ECO:0000256" key="1">
    <source>
        <dbReference type="PROSITE-ProRule" id="PRU00453"/>
    </source>
</evidence>
<dbReference type="Pfam" id="PF04438">
    <property type="entry name" value="zf-HIT"/>
    <property type="match status" value="1"/>
</dbReference>
<name>A0A026WVB6_OOCBI</name>
<keyword evidence="1" id="KW-0862">Zinc</keyword>
<organism evidence="4 5">
    <name type="scientific">Ooceraea biroi</name>
    <name type="common">Clonal raider ant</name>
    <name type="synonym">Cerapachys biroi</name>
    <dbReference type="NCBI Taxonomy" id="2015173"/>
    <lineage>
        <taxon>Eukaryota</taxon>
        <taxon>Metazoa</taxon>
        <taxon>Ecdysozoa</taxon>
        <taxon>Arthropoda</taxon>
        <taxon>Hexapoda</taxon>
        <taxon>Insecta</taxon>
        <taxon>Pterygota</taxon>
        <taxon>Neoptera</taxon>
        <taxon>Endopterygota</taxon>
        <taxon>Hymenoptera</taxon>
        <taxon>Apocrita</taxon>
        <taxon>Aculeata</taxon>
        <taxon>Formicoidea</taxon>
        <taxon>Formicidae</taxon>
        <taxon>Dorylinae</taxon>
        <taxon>Ooceraea</taxon>
    </lineage>
</organism>
<accession>A0A026WVB6</accession>
<evidence type="ECO:0000259" key="3">
    <source>
        <dbReference type="PROSITE" id="PS51083"/>
    </source>
</evidence>
<dbReference type="PANTHER" id="PTHR15555">
    <property type="entry name" value="ZINC FINGER HIT DOMAIN CONTAINING PROTEIN 2 PROTEIN FON -RELATED"/>
    <property type="match status" value="1"/>
</dbReference>
<reference evidence="4 5" key="1">
    <citation type="journal article" date="2014" name="Curr. Biol.">
        <title>The genome of the clonal raider ant Cerapachys biroi.</title>
        <authorList>
            <person name="Oxley P.R."/>
            <person name="Ji L."/>
            <person name="Fetter-Pruneda I."/>
            <person name="McKenzie S.K."/>
            <person name="Li C."/>
            <person name="Hu H."/>
            <person name="Zhang G."/>
            <person name="Kronauer D.J."/>
        </authorList>
    </citation>
    <scope>NUCLEOTIDE SEQUENCE [LARGE SCALE GENOMIC DNA]</scope>
</reference>
<dbReference type="EMBL" id="KK107109">
    <property type="protein sequence ID" value="EZA59049.1"/>
    <property type="molecule type" value="Genomic_DNA"/>
</dbReference>
<dbReference type="InterPro" id="IPR039646">
    <property type="entry name" value="ZNHIT2"/>
</dbReference>
<keyword evidence="1" id="KW-0479">Metal-binding</keyword>
<dbReference type="PROSITE" id="PS51083">
    <property type="entry name" value="ZF_HIT"/>
    <property type="match status" value="1"/>
</dbReference>
<dbReference type="PANTHER" id="PTHR15555:SF0">
    <property type="entry name" value="ZINC FINGER HIT DOMAIN-CONTAINING PROTEIN 2"/>
    <property type="match status" value="1"/>
</dbReference>
<protein>
    <submittedName>
        <fullName evidence="4">Zinc finger HIT domain-containing protein</fullName>
    </submittedName>
</protein>
<dbReference type="AlphaFoldDB" id="A0A026WVB6"/>
<keyword evidence="1" id="KW-0863">Zinc-finger</keyword>
<evidence type="ECO:0000313" key="4">
    <source>
        <dbReference type="EMBL" id="EZA59049.1"/>
    </source>
</evidence>
<feature type="region of interest" description="Disordered" evidence="2">
    <location>
        <begin position="92"/>
        <end position="114"/>
    </location>
</feature>
<proteinExistence type="predicted"/>
<evidence type="ECO:0000256" key="2">
    <source>
        <dbReference type="SAM" id="MobiDB-lite"/>
    </source>
</evidence>
<dbReference type="CDD" id="cd23024">
    <property type="entry name" value="zf-HIT_ZNHIT2-3"/>
    <property type="match status" value="1"/>
</dbReference>
<gene>
    <name evidence="4" type="ORF">X777_15690</name>
</gene>
<feature type="compositionally biased region" description="Acidic residues" evidence="2">
    <location>
        <begin position="93"/>
        <end position="114"/>
    </location>
</feature>
<dbReference type="Gene3D" id="3.30.60.190">
    <property type="match status" value="1"/>
</dbReference>
<evidence type="ECO:0000313" key="5">
    <source>
        <dbReference type="Proteomes" id="UP000053097"/>
    </source>
</evidence>
<dbReference type="STRING" id="2015173.A0A026WVB6"/>
<dbReference type="OMA" id="LMPDYKP"/>
<feature type="domain" description="HIT-type" evidence="3">
    <location>
        <begin position="19"/>
        <end position="52"/>
    </location>
</feature>
<dbReference type="InterPro" id="IPR007529">
    <property type="entry name" value="Znf_HIT"/>
</dbReference>
<dbReference type="Proteomes" id="UP000053097">
    <property type="component" value="Unassembled WGS sequence"/>
</dbReference>
<dbReference type="GO" id="GO:0008270">
    <property type="term" value="F:zinc ion binding"/>
    <property type="evidence" value="ECO:0007669"/>
    <property type="project" value="UniProtKB-UniRule"/>
</dbReference>
<dbReference type="OrthoDB" id="10005492at2759"/>
<sequence length="376" mass="42832">MESAGTNSTTNNTATNNICRLCNERTSLYTCPRCEIGFCSSKCYKSDSHMDCSESFYKQNVQEELKSQESDPESRQKMLEILKRVHEEGWDNILDDSDTGDDEDSPLDSDDDETRDLETRLQNVNLDDPNELWSVLSAAERQEFEALLKNGEAEKFLPKWVPWWTRRVENKLVQFVEDEAKDAHSDLKYPAVMDVPLFNELQKASPCLPFNVTNVIYAYAYIALYYNGDCMNCADDAASVFLSICENMKNNEVFEDADSAIKSVVENIGKLNVDRLPCDEQTLTALKEAGTSILQGPSTEMKTIYVCTALSELHRLLTAARKEVSVRKNTSSHQEFTKKFSQRDSAVNLSKKSIFMCLKKLEYYLSWVKKYGAELL</sequence>
<dbReference type="SUPFAM" id="SSF144232">
    <property type="entry name" value="HIT/MYND zinc finger-like"/>
    <property type="match status" value="1"/>
</dbReference>